<dbReference type="PANTHER" id="PTHR21847">
    <property type="entry name" value="EF-HAND CALCIUM-BINDING DOMAIN-CONTAINING PROTEIN 10"/>
    <property type="match status" value="1"/>
</dbReference>
<evidence type="ECO:0000259" key="1">
    <source>
        <dbReference type="PROSITE" id="PS50222"/>
    </source>
</evidence>
<protein>
    <submittedName>
        <fullName evidence="2">EFC10 protein</fullName>
    </submittedName>
</protein>
<dbReference type="Proteomes" id="UP000736164">
    <property type="component" value="Unassembled WGS sequence"/>
</dbReference>
<dbReference type="InterPro" id="IPR002048">
    <property type="entry name" value="EF_hand_dom"/>
</dbReference>
<dbReference type="Pfam" id="PF24548">
    <property type="entry name" value="EF_EFCAB10_C"/>
    <property type="match status" value="1"/>
</dbReference>
<dbReference type="EMBL" id="JAAWVO010013119">
    <property type="protein sequence ID" value="MBN3313837.1"/>
    <property type="molecule type" value="Genomic_DNA"/>
</dbReference>
<dbReference type="SUPFAM" id="SSF47473">
    <property type="entry name" value="EF-hand"/>
    <property type="match status" value="1"/>
</dbReference>
<dbReference type="GO" id="GO:0005509">
    <property type="term" value="F:calcium ion binding"/>
    <property type="evidence" value="ECO:0007669"/>
    <property type="project" value="InterPro"/>
</dbReference>
<evidence type="ECO:0000313" key="3">
    <source>
        <dbReference type="Proteomes" id="UP000736164"/>
    </source>
</evidence>
<dbReference type="Gene3D" id="1.20.890.10">
    <property type="entry name" value="cAMP-dependent protein kinase regulatory subunit, dimerization-anchoring domain"/>
    <property type="match status" value="1"/>
</dbReference>
<evidence type="ECO:0000313" key="2">
    <source>
        <dbReference type="EMBL" id="MBN3313837.1"/>
    </source>
</evidence>
<dbReference type="InterPro" id="IPR039879">
    <property type="entry name" value="EFC10"/>
</dbReference>
<keyword evidence="3" id="KW-1185">Reference proteome</keyword>
<dbReference type="SUPFAM" id="SSF47391">
    <property type="entry name" value="Dimerization-anchoring domain of cAMP-dependent PK regulatory subunit"/>
    <property type="match status" value="1"/>
</dbReference>
<dbReference type="PANTHER" id="PTHR21847:SF1">
    <property type="entry name" value="EF-HAND CALCIUM-BINDING DOMAIN-CONTAINING PROTEIN 10"/>
    <property type="match status" value="1"/>
</dbReference>
<name>A0A8J7T7T7_ATRSP</name>
<dbReference type="AlphaFoldDB" id="A0A8J7T7T7"/>
<accession>A0A8J7T7T7</accession>
<dbReference type="InterPro" id="IPR056587">
    <property type="entry name" value="EF_EFCAB10_C"/>
</dbReference>
<organism evidence="2 3">
    <name type="scientific">Atractosteus spatula</name>
    <name type="common">Alligator gar</name>
    <name type="synonym">Lepisosteus spatula</name>
    <dbReference type="NCBI Taxonomy" id="7917"/>
    <lineage>
        <taxon>Eukaryota</taxon>
        <taxon>Metazoa</taxon>
        <taxon>Chordata</taxon>
        <taxon>Craniata</taxon>
        <taxon>Vertebrata</taxon>
        <taxon>Euteleostomi</taxon>
        <taxon>Actinopterygii</taxon>
        <taxon>Neopterygii</taxon>
        <taxon>Holostei</taxon>
        <taxon>Semionotiformes</taxon>
        <taxon>Lepisosteidae</taxon>
        <taxon>Atractosteus</taxon>
    </lineage>
</organism>
<dbReference type="PROSITE" id="PS50222">
    <property type="entry name" value="EF_HAND_2"/>
    <property type="match status" value="1"/>
</dbReference>
<dbReference type="InterPro" id="IPR011992">
    <property type="entry name" value="EF-hand-dom_pair"/>
</dbReference>
<sequence>MATPREREAASYLEKHKILDLIDNLASMLFFHRPERPREFLISQLEMLKVTRMRTVDSPCLFNDSNLEAIFGILDPTRQGYITLAQYKEALKTLGIKTFDESPDGCEFNRISQDTFKKEA</sequence>
<feature type="non-terminal residue" evidence="2">
    <location>
        <position position="120"/>
    </location>
</feature>
<comment type="caution">
    <text evidence="2">The sequence shown here is derived from an EMBL/GenBank/DDBJ whole genome shotgun (WGS) entry which is preliminary data.</text>
</comment>
<feature type="non-terminal residue" evidence="2">
    <location>
        <position position="1"/>
    </location>
</feature>
<dbReference type="InterPro" id="IPR049760">
    <property type="entry name" value="DD_EFCAB10"/>
</dbReference>
<dbReference type="CDD" id="cd22976">
    <property type="entry name" value="DD_EFCAB10"/>
    <property type="match status" value="1"/>
</dbReference>
<gene>
    <name evidence="2" type="primary">Efcab10</name>
    <name evidence="2" type="ORF">GTO95_0001929</name>
</gene>
<proteinExistence type="predicted"/>
<feature type="domain" description="EF-hand" evidence="1">
    <location>
        <begin position="62"/>
        <end position="97"/>
    </location>
</feature>
<reference evidence="2" key="1">
    <citation type="journal article" date="2021" name="Cell">
        <title>Tracing the genetic footprints of vertebrate landing in non-teleost ray-finned fishes.</title>
        <authorList>
            <person name="Bi X."/>
            <person name="Wang K."/>
            <person name="Yang L."/>
            <person name="Pan H."/>
            <person name="Jiang H."/>
            <person name="Wei Q."/>
            <person name="Fang M."/>
            <person name="Yu H."/>
            <person name="Zhu C."/>
            <person name="Cai Y."/>
            <person name="He Y."/>
            <person name="Gan X."/>
            <person name="Zeng H."/>
            <person name="Yu D."/>
            <person name="Zhu Y."/>
            <person name="Jiang H."/>
            <person name="Qiu Q."/>
            <person name="Yang H."/>
            <person name="Zhang Y.E."/>
            <person name="Wang W."/>
            <person name="Zhu M."/>
            <person name="He S."/>
            <person name="Zhang G."/>
        </authorList>
    </citation>
    <scope>NUCLEOTIDE SEQUENCE</scope>
    <source>
        <strain evidence="2">Allg_001</strain>
    </source>
</reference>